<dbReference type="PRINTS" id="PR00368">
    <property type="entry name" value="FADPNR"/>
</dbReference>
<comment type="caution">
    <text evidence="11">The sequence shown here is derived from an EMBL/GenBank/DDBJ whole genome shotgun (WGS) entry which is preliminary data.</text>
</comment>
<evidence type="ECO:0000256" key="2">
    <source>
        <dbReference type="ARBA" id="ARBA00004924"/>
    </source>
</evidence>
<keyword evidence="5" id="KW-0285">Flavoprotein</keyword>
<dbReference type="PANTHER" id="PTHR42802:SF1">
    <property type="entry name" value="L-ORNITHINE N(5)-MONOOXYGENASE"/>
    <property type="match status" value="1"/>
</dbReference>
<dbReference type="EC" id="1.14.13.196" evidence="4"/>
<evidence type="ECO:0000256" key="10">
    <source>
        <dbReference type="ARBA" id="ARBA00049248"/>
    </source>
</evidence>
<comment type="cofactor">
    <cofactor evidence="1">
        <name>FAD</name>
        <dbReference type="ChEBI" id="CHEBI:57692"/>
    </cofactor>
</comment>
<keyword evidence="7" id="KW-0521">NADP</keyword>
<keyword evidence="6" id="KW-0274">FAD</keyword>
<evidence type="ECO:0000256" key="8">
    <source>
        <dbReference type="ARBA" id="ARBA00023002"/>
    </source>
</evidence>
<comment type="catalytic activity">
    <reaction evidence="9">
        <text>L-ornithine + NADPH + O2 = N(5)-hydroxy-L-ornithine + NADP(+) + H2O</text>
        <dbReference type="Rhea" id="RHEA:41508"/>
        <dbReference type="ChEBI" id="CHEBI:15377"/>
        <dbReference type="ChEBI" id="CHEBI:15379"/>
        <dbReference type="ChEBI" id="CHEBI:46911"/>
        <dbReference type="ChEBI" id="CHEBI:57783"/>
        <dbReference type="ChEBI" id="CHEBI:58349"/>
        <dbReference type="ChEBI" id="CHEBI:78275"/>
        <dbReference type="EC" id="1.14.13.196"/>
    </reaction>
</comment>
<dbReference type="OrthoDB" id="3519933at2759"/>
<comment type="catalytic activity">
    <reaction evidence="10">
        <text>L-ornithine + NADH + O2 = N(5)-hydroxy-L-ornithine + NAD(+) + H2O</text>
        <dbReference type="Rhea" id="RHEA:41512"/>
        <dbReference type="ChEBI" id="CHEBI:15377"/>
        <dbReference type="ChEBI" id="CHEBI:15379"/>
        <dbReference type="ChEBI" id="CHEBI:46911"/>
        <dbReference type="ChEBI" id="CHEBI:57540"/>
        <dbReference type="ChEBI" id="CHEBI:57945"/>
        <dbReference type="ChEBI" id="CHEBI:78275"/>
        <dbReference type="EC" id="1.14.13.196"/>
    </reaction>
</comment>
<dbReference type="InterPro" id="IPR025700">
    <property type="entry name" value="Lys/Orn_oxygenase"/>
</dbReference>
<evidence type="ECO:0000256" key="1">
    <source>
        <dbReference type="ARBA" id="ARBA00001974"/>
    </source>
</evidence>
<dbReference type="GO" id="GO:0006879">
    <property type="term" value="P:intracellular iron ion homeostasis"/>
    <property type="evidence" value="ECO:0007669"/>
    <property type="project" value="TreeGrafter"/>
</dbReference>
<dbReference type="PANTHER" id="PTHR42802">
    <property type="entry name" value="MONOOXYGENASE"/>
    <property type="match status" value="1"/>
</dbReference>
<keyword evidence="8" id="KW-0560">Oxidoreductase</keyword>
<reference evidence="11" key="1">
    <citation type="journal article" date="2020" name="Stud. Mycol.">
        <title>101 Dothideomycetes genomes: a test case for predicting lifestyles and emergence of pathogens.</title>
        <authorList>
            <person name="Haridas S."/>
            <person name="Albert R."/>
            <person name="Binder M."/>
            <person name="Bloem J."/>
            <person name="Labutti K."/>
            <person name="Salamov A."/>
            <person name="Andreopoulos B."/>
            <person name="Baker S."/>
            <person name="Barry K."/>
            <person name="Bills G."/>
            <person name="Bluhm B."/>
            <person name="Cannon C."/>
            <person name="Castanera R."/>
            <person name="Culley D."/>
            <person name="Daum C."/>
            <person name="Ezra D."/>
            <person name="Gonzalez J."/>
            <person name="Henrissat B."/>
            <person name="Kuo A."/>
            <person name="Liang C."/>
            <person name="Lipzen A."/>
            <person name="Lutzoni F."/>
            <person name="Magnuson J."/>
            <person name="Mondo S."/>
            <person name="Nolan M."/>
            <person name="Ohm R."/>
            <person name="Pangilinan J."/>
            <person name="Park H.-J."/>
            <person name="Ramirez L."/>
            <person name="Alfaro M."/>
            <person name="Sun H."/>
            <person name="Tritt A."/>
            <person name="Yoshinaga Y."/>
            <person name="Zwiers L.-H."/>
            <person name="Turgeon B."/>
            <person name="Goodwin S."/>
            <person name="Spatafora J."/>
            <person name="Crous P."/>
            <person name="Grigoriev I."/>
        </authorList>
    </citation>
    <scope>NUCLEOTIDE SEQUENCE</scope>
    <source>
        <strain evidence="11">CBS 101060</strain>
    </source>
</reference>
<name>A0A9P4VRN3_9PEZI</name>
<dbReference type="SUPFAM" id="SSF51905">
    <property type="entry name" value="FAD/NAD(P)-binding domain"/>
    <property type="match status" value="2"/>
</dbReference>
<dbReference type="AlphaFoldDB" id="A0A9P4VRN3"/>
<gene>
    <name evidence="11" type="ORF">M501DRAFT_985274</name>
</gene>
<evidence type="ECO:0000313" key="12">
    <source>
        <dbReference type="Proteomes" id="UP000799429"/>
    </source>
</evidence>
<dbReference type="Pfam" id="PF13434">
    <property type="entry name" value="Lys_Orn_oxgnase"/>
    <property type="match status" value="1"/>
</dbReference>
<protein>
    <recommendedName>
        <fullName evidence="4">L-ornithine N(5)-monooxygenase [NAD(P)H]</fullName>
        <ecNumber evidence="4">1.14.13.196</ecNumber>
    </recommendedName>
</protein>
<sequence length="497" mass="56449">MEQSGKNGHAVQEYRPTYQENLSQLQRTPEDEINDVICIGFGPASLAIAIALQDALESSKRSEILPNLYGRSPKVTFLERQEHFAWHAGMLLEGAKMQISFIKDLATLRDPRSHFTFLNYLHQHNRLLDFTNLATFLPQRIEYEDYMRWCASHFENVVEYSQEVLDVVPEKKAGNSKVETFIVRSKNLKTQNITTRRARNVIVSTGGKPSIPESLPYSHPRVIHSSQYAHLAPQILNDPSKPYKVAVVGGGQSAAEIFSNIQNLYPNSKTYLLIHGGALKPSDDSPFVNEIFNPSRVDDYYHRDPVTREQSITHDKNTNYGVVRLELIEHIYEKMYTQRLRLGHDESRWPHRILPYRSVVSIDDSPIAEDQVRVHVYNNSGDYLAHETSGYEELDVDLVMLATGYERNAHESILKGARHLMKGGDHGDNKWMVERNYRVMFDDGKVASNSGVWLQGCCEKTHGLSDTLLSIVATRSGEIVKSLFGSERIRPSNGHAS</sequence>
<evidence type="ECO:0000256" key="7">
    <source>
        <dbReference type="ARBA" id="ARBA00022857"/>
    </source>
</evidence>
<evidence type="ECO:0000256" key="9">
    <source>
        <dbReference type="ARBA" id="ARBA00047598"/>
    </source>
</evidence>
<dbReference type="InterPro" id="IPR036188">
    <property type="entry name" value="FAD/NAD-bd_sf"/>
</dbReference>
<accession>A0A9P4VRN3</accession>
<dbReference type="EMBL" id="MU006089">
    <property type="protein sequence ID" value="KAF2843131.1"/>
    <property type="molecule type" value="Genomic_DNA"/>
</dbReference>
<evidence type="ECO:0000313" key="11">
    <source>
        <dbReference type="EMBL" id="KAF2843131.1"/>
    </source>
</evidence>
<dbReference type="Proteomes" id="UP000799429">
    <property type="component" value="Unassembled WGS sequence"/>
</dbReference>
<organism evidence="11 12">
    <name type="scientific">Patellaria atrata CBS 101060</name>
    <dbReference type="NCBI Taxonomy" id="1346257"/>
    <lineage>
        <taxon>Eukaryota</taxon>
        <taxon>Fungi</taxon>
        <taxon>Dikarya</taxon>
        <taxon>Ascomycota</taxon>
        <taxon>Pezizomycotina</taxon>
        <taxon>Dothideomycetes</taxon>
        <taxon>Dothideomycetes incertae sedis</taxon>
        <taxon>Patellariales</taxon>
        <taxon>Patellariaceae</taxon>
        <taxon>Patellaria</taxon>
    </lineage>
</organism>
<proteinExistence type="inferred from homology"/>
<evidence type="ECO:0000256" key="5">
    <source>
        <dbReference type="ARBA" id="ARBA00022630"/>
    </source>
</evidence>
<evidence type="ECO:0000256" key="4">
    <source>
        <dbReference type="ARBA" id="ARBA00012881"/>
    </source>
</evidence>
<dbReference type="Gene3D" id="3.50.50.60">
    <property type="entry name" value="FAD/NAD(P)-binding domain"/>
    <property type="match status" value="1"/>
</dbReference>
<evidence type="ECO:0000256" key="3">
    <source>
        <dbReference type="ARBA" id="ARBA00007588"/>
    </source>
</evidence>
<comment type="similarity">
    <text evidence="3">Belongs to the lysine N(6)-hydroxylase/L-ornithine N(5)-oxygenase family.</text>
</comment>
<dbReference type="GO" id="GO:0016491">
    <property type="term" value="F:oxidoreductase activity"/>
    <property type="evidence" value="ECO:0007669"/>
    <property type="project" value="UniProtKB-KW"/>
</dbReference>
<comment type="pathway">
    <text evidence="2">Siderophore biosynthesis.</text>
</comment>
<keyword evidence="12" id="KW-1185">Reference proteome</keyword>
<evidence type="ECO:0000256" key="6">
    <source>
        <dbReference type="ARBA" id="ARBA00022827"/>
    </source>
</evidence>